<evidence type="ECO:0000256" key="3">
    <source>
        <dbReference type="ARBA" id="ARBA00022801"/>
    </source>
</evidence>
<dbReference type="InterPro" id="IPR036034">
    <property type="entry name" value="PDZ_sf"/>
</dbReference>
<dbReference type="InterPro" id="IPR029045">
    <property type="entry name" value="ClpP/crotonase-like_dom_sf"/>
</dbReference>
<sequence length="381" mass="42198">MTGKSLKRVLLSLVIFCILISGVGIAYAEEVEIEDKGISYSDYFKGIFDMAEDRYKGEVTRKQMIEGALKGIFDTMDSYTVYYTMEEAQAFFTDINGSYTGIGVVMSEVDGKILIDRVYSSSPAEEAGIKSGDVIVEVDGKSIENFSLDEVAGLIKGPKGTKVVIGVLRDGADKIIKFEVTRREIILNPVTYKIDGDIGYIKLEMFNSNASKAMEEALRQMDKKNITKIILDLRDNPGGDVNQAVSIARMFVKNGLITKLDFKSESQIDEVYYSNLKELKYKLAVLVNEWSASASEILAGAIQDTASGTLVGSKTFGKGKVQNLYPILTPEAVEKYEKETGEIFVNGYELMGKYGIYPSDDEVIGWLKITTGEYYTPNEDD</sequence>
<keyword evidence="8" id="KW-1185">Reference proteome</keyword>
<evidence type="ECO:0000313" key="7">
    <source>
        <dbReference type="EMBL" id="GAE88711.1"/>
    </source>
</evidence>
<dbReference type="Pfam" id="PF03572">
    <property type="entry name" value="Peptidase_S41"/>
    <property type="match status" value="1"/>
</dbReference>
<dbReference type="Gene3D" id="2.30.42.10">
    <property type="match status" value="1"/>
</dbReference>
<dbReference type="InterPro" id="IPR005151">
    <property type="entry name" value="Tail-specific_protease"/>
</dbReference>
<dbReference type="SUPFAM" id="SSF52096">
    <property type="entry name" value="ClpP/crotonase"/>
    <property type="match status" value="1"/>
</dbReference>
<dbReference type="Pfam" id="PF17820">
    <property type="entry name" value="PDZ_6"/>
    <property type="match status" value="1"/>
</dbReference>
<dbReference type="InterPro" id="IPR004447">
    <property type="entry name" value="Peptidase_S41A"/>
</dbReference>
<dbReference type="Proteomes" id="UP000019109">
    <property type="component" value="Unassembled WGS sequence"/>
</dbReference>
<dbReference type="InterPro" id="IPR001478">
    <property type="entry name" value="PDZ"/>
</dbReference>
<dbReference type="PANTHER" id="PTHR32060:SF22">
    <property type="entry name" value="CARBOXYL-TERMINAL-PROCESSING PEPTIDASE 3, CHLOROPLASTIC"/>
    <property type="match status" value="1"/>
</dbReference>
<keyword evidence="2 5" id="KW-0645">Protease</keyword>
<evidence type="ECO:0000256" key="5">
    <source>
        <dbReference type="RuleBase" id="RU004404"/>
    </source>
</evidence>
<protein>
    <submittedName>
        <fullName evidence="7">Carboxyl-terminal protease</fullName>
    </submittedName>
</protein>
<organism evidence="7 8">
    <name type="scientific">Acetivibrio straminisolvens JCM 21531</name>
    <dbReference type="NCBI Taxonomy" id="1294263"/>
    <lineage>
        <taxon>Bacteria</taxon>
        <taxon>Bacillati</taxon>
        <taxon>Bacillota</taxon>
        <taxon>Clostridia</taxon>
        <taxon>Eubacteriales</taxon>
        <taxon>Oscillospiraceae</taxon>
        <taxon>Acetivibrio</taxon>
    </lineage>
</organism>
<dbReference type="PROSITE" id="PS50106">
    <property type="entry name" value="PDZ"/>
    <property type="match status" value="1"/>
</dbReference>
<evidence type="ECO:0000256" key="2">
    <source>
        <dbReference type="ARBA" id="ARBA00022670"/>
    </source>
</evidence>
<dbReference type="InterPro" id="IPR041489">
    <property type="entry name" value="PDZ_6"/>
</dbReference>
<dbReference type="SMART" id="SM00228">
    <property type="entry name" value="PDZ"/>
    <property type="match status" value="1"/>
</dbReference>
<gene>
    <name evidence="7" type="ORF">JCM21531_2177</name>
</gene>
<dbReference type="SMART" id="SM00245">
    <property type="entry name" value="TSPc"/>
    <property type="match status" value="1"/>
</dbReference>
<dbReference type="GO" id="GO:0008236">
    <property type="term" value="F:serine-type peptidase activity"/>
    <property type="evidence" value="ECO:0007669"/>
    <property type="project" value="UniProtKB-KW"/>
</dbReference>
<evidence type="ECO:0000256" key="4">
    <source>
        <dbReference type="ARBA" id="ARBA00022825"/>
    </source>
</evidence>
<accession>W4V694</accession>
<dbReference type="PANTHER" id="PTHR32060">
    <property type="entry name" value="TAIL-SPECIFIC PROTEASE"/>
    <property type="match status" value="1"/>
</dbReference>
<feature type="domain" description="PDZ" evidence="6">
    <location>
        <begin position="96"/>
        <end position="156"/>
    </location>
</feature>
<dbReference type="Gene3D" id="3.90.226.10">
    <property type="entry name" value="2-enoyl-CoA Hydratase, Chain A, domain 1"/>
    <property type="match status" value="1"/>
</dbReference>
<comment type="caution">
    <text evidence="7">The sequence shown here is derived from an EMBL/GenBank/DDBJ whole genome shotgun (WGS) entry which is preliminary data.</text>
</comment>
<evidence type="ECO:0000256" key="1">
    <source>
        <dbReference type="ARBA" id="ARBA00009179"/>
    </source>
</evidence>
<dbReference type="CDD" id="cd06782">
    <property type="entry name" value="cpPDZ_CPP-like"/>
    <property type="match status" value="1"/>
</dbReference>
<dbReference type="EMBL" id="BAVR01000023">
    <property type="protein sequence ID" value="GAE88711.1"/>
    <property type="molecule type" value="Genomic_DNA"/>
</dbReference>
<proteinExistence type="inferred from homology"/>
<dbReference type="SUPFAM" id="SSF50156">
    <property type="entry name" value="PDZ domain-like"/>
    <property type="match status" value="1"/>
</dbReference>
<evidence type="ECO:0000259" key="6">
    <source>
        <dbReference type="PROSITE" id="PS50106"/>
    </source>
</evidence>
<dbReference type="GO" id="GO:0030288">
    <property type="term" value="C:outer membrane-bounded periplasmic space"/>
    <property type="evidence" value="ECO:0007669"/>
    <property type="project" value="TreeGrafter"/>
</dbReference>
<name>W4V694_9FIRM</name>
<dbReference type="RefSeq" id="WP_243467410.1">
    <property type="nucleotide sequence ID" value="NZ_BAVR01000023.1"/>
</dbReference>
<comment type="similarity">
    <text evidence="1 5">Belongs to the peptidase S41A family.</text>
</comment>
<dbReference type="FunFam" id="2.30.42.10:FF:000063">
    <property type="entry name" value="Peptidase, S41 family"/>
    <property type="match status" value="1"/>
</dbReference>
<dbReference type="GO" id="GO:0006508">
    <property type="term" value="P:proteolysis"/>
    <property type="evidence" value="ECO:0007669"/>
    <property type="project" value="UniProtKB-KW"/>
</dbReference>
<keyword evidence="3 5" id="KW-0378">Hydrolase</keyword>
<reference evidence="7" key="1">
    <citation type="journal article" date="2014" name="Genome Announc.">
        <title>Draft Genome Sequence of Clostridium straminisolvens Strain JCM 21531T, Isolated from a Cellulose-Degrading Bacterial Community.</title>
        <authorList>
            <person name="Yuki M."/>
            <person name="Oshima K."/>
            <person name="Suda W."/>
            <person name="Sakamoto M."/>
            <person name="Kitamura K."/>
            <person name="Iida T."/>
            <person name="Hattori M."/>
            <person name="Ohkuma M."/>
        </authorList>
    </citation>
    <scope>NUCLEOTIDE SEQUENCE [LARGE SCALE GENOMIC DNA]</scope>
    <source>
        <strain evidence="7">JCM 21531</strain>
    </source>
</reference>
<evidence type="ECO:0000313" key="8">
    <source>
        <dbReference type="Proteomes" id="UP000019109"/>
    </source>
</evidence>
<dbReference type="NCBIfam" id="TIGR00225">
    <property type="entry name" value="prc"/>
    <property type="match status" value="1"/>
</dbReference>
<dbReference type="CDD" id="cd07560">
    <property type="entry name" value="Peptidase_S41_CPP"/>
    <property type="match status" value="1"/>
</dbReference>
<dbReference type="Gene3D" id="3.30.750.44">
    <property type="match status" value="1"/>
</dbReference>
<keyword evidence="4 5" id="KW-0720">Serine protease</keyword>
<dbReference type="GO" id="GO:0004175">
    <property type="term" value="F:endopeptidase activity"/>
    <property type="evidence" value="ECO:0007669"/>
    <property type="project" value="TreeGrafter"/>
</dbReference>
<dbReference type="GO" id="GO:0007165">
    <property type="term" value="P:signal transduction"/>
    <property type="evidence" value="ECO:0007669"/>
    <property type="project" value="TreeGrafter"/>
</dbReference>
<dbReference type="AlphaFoldDB" id="W4V694"/>
<dbReference type="STRING" id="1294263.JCM21531_2177"/>